<protein>
    <submittedName>
        <fullName evidence="1">DUF3265 domain-containing protein</fullName>
    </submittedName>
</protein>
<sequence length="52" mass="5766">MVKLNRSSLKHNKAFKRDSCRVAFLVCSGFGGESGLRNVGLCGIHPLTQRYI</sequence>
<proteinExistence type="predicted"/>
<evidence type="ECO:0000313" key="1">
    <source>
        <dbReference type="EMBL" id="ASZ51784.1"/>
    </source>
</evidence>
<organism evidence="1">
    <name type="scientific">Vibrio parahaemolyticus</name>
    <dbReference type="NCBI Taxonomy" id="670"/>
    <lineage>
        <taxon>Bacteria</taxon>
        <taxon>Pseudomonadati</taxon>
        <taxon>Pseudomonadota</taxon>
        <taxon>Gammaproteobacteria</taxon>
        <taxon>Vibrionales</taxon>
        <taxon>Vibrionaceae</taxon>
        <taxon>Vibrio</taxon>
    </lineage>
</organism>
<name>A0A249W5G2_VIBPH</name>
<accession>A0A249W5G2</accession>
<dbReference type="EMBL" id="CP023248">
    <property type="protein sequence ID" value="ASZ51784.1"/>
    <property type="molecule type" value="Genomic_DNA"/>
</dbReference>
<dbReference type="AlphaFoldDB" id="A0A249W5G2"/>
<reference evidence="1" key="1">
    <citation type="submission" date="2017-09" db="EMBL/GenBank/DDBJ databases">
        <authorList>
            <person name="Ehlers B."/>
            <person name="Leendertz F.H."/>
        </authorList>
    </citation>
    <scope>NUCLEOTIDE SEQUENCE</scope>
    <source>
        <strain evidence="1">MAVP-26</strain>
    </source>
</reference>
<gene>
    <name evidence="1" type="ORF">YA91_15000</name>
</gene>